<dbReference type="InterPro" id="IPR011990">
    <property type="entry name" value="TPR-like_helical_dom_sf"/>
</dbReference>
<dbReference type="PANTHER" id="PTHR45586:SF14">
    <property type="entry name" value="TETRATRICOPEPTIDE TPR_2 REPEAT PROTEIN"/>
    <property type="match status" value="1"/>
</dbReference>
<dbReference type="AlphaFoldDB" id="A0AB74USL5"/>
<feature type="region of interest" description="Disordered" evidence="3">
    <location>
        <begin position="347"/>
        <end position="371"/>
    </location>
</feature>
<feature type="compositionally biased region" description="Polar residues" evidence="3">
    <location>
        <begin position="353"/>
        <end position="362"/>
    </location>
</feature>
<dbReference type="EMBL" id="CP170721">
    <property type="protein sequence ID" value="XIA19728.1"/>
    <property type="molecule type" value="Genomic_DNA"/>
</dbReference>
<evidence type="ECO:0000256" key="1">
    <source>
        <dbReference type="ARBA" id="ARBA00022737"/>
    </source>
</evidence>
<dbReference type="InterPro" id="IPR012668">
    <property type="entry name" value="CHP02466"/>
</dbReference>
<sequence>MVSNLPQHDGNDAAWASLAGDVHRLVRQNRAQDALSLVERFLGSAPNCRIVEPLQLRAQLLLSLGRPRQAVPAFEVAMAAAPGDGRLLLGLAMAHGESGQPEAAEAAARGALAQSLDHPHVHYVLARALFEQDRFVEAEAELRRVVAAAPQHLAADTMLAEVVWMRSGDMDAVSIALDVGSDARSCVELRMIKARLWGQTGAAERAYAELAPLLEAYPQHTALHLLAAECALQLDPPRALALITHALQLEPRNREAHRLHGDILLAAGLPEAAASLAGRLLALDGNDVSAFALQAAAWHALGDPRYPALYDYPRLVRSCRIDVPPGWASLDDYLHDLAASLHARHNPLRAHPPTQSARTGTQVELRPGSPSADRAVRAFPAAVDGAIRRYMETVMAAGTDAFSRRGTGRYRFSGMWSVRLKSQGHHTSHFHGKGWISSACHIEVPASLSDDDRSGWLKFGHELPSGSSAGHCVKPVPGVLTLFPSWMWHGTVPFAAAPGDYRLSVAFDLVPD</sequence>
<dbReference type="Gene3D" id="1.25.40.10">
    <property type="entry name" value="Tetratricopeptide repeat domain"/>
    <property type="match status" value="2"/>
</dbReference>
<evidence type="ECO:0000256" key="2">
    <source>
        <dbReference type="ARBA" id="ARBA00022803"/>
    </source>
</evidence>
<dbReference type="Pfam" id="PF13759">
    <property type="entry name" value="2OG-FeII_Oxy_5"/>
    <property type="match status" value="1"/>
</dbReference>
<dbReference type="SUPFAM" id="SSF48452">
    <property type="entry name" value="TPR-like"/>
    <property type="match status" value="2"/>
</dbReference>
<protein>
    <submittedName>
        <fullName evidence="4">2OG-Fe(II) oxygenase family protein</fullName>
    </submittedName>
</protein>
<keyword evidence="1" id="KW-0677">Repeat</keyword>
<gene>
    <name evidence="4" type="ORF">ACFYG5_06225</name>
</gene>
<accession>A0AB74USL5</accession>
<organism evidence="4">
    <name type="scientific">Rhodanobacter sp. FW102-FHT14D07</name>
    <dbReference type="NCBI Taxonomy" id="3351462"/>
    <lineage>
        <taxon>Bacteria</taxon>
        <taxon>Pseudomonadati</taxon>
        <taxon>Pseudomonadota</taxon>
        <taxon>Gammaproteobacteria</taxon>
        <taxon>Lysobacterales</taxon>
        <taxon>Rhodanobacteraceae</taxon>
        <taxon>Rhodanobacter</taxon>
    </lineage>
</organism>
<name>A0AB74USL5_9GAMM</name>
<dbReference type="Pfam" id="PF14559">
    <property type="entry name" value="TPR_19"/>
    <property type="match status" value="1"/>
</dbReference>
<keyword evidence="2" id="KW-0802">TPR repeat</keyword>
<dbReference type="PANTHER" id="PTHR45586">
    <property type="entry name" value="TPR REPEAT-CONTAINING PROTEIN PA4667"/>
    <property type="match status" value="1"/>
</dbReference>
<dbReference type="SMART" id="SM00028">
    <property type="entry name" value="TPR"/>
    <property type="match status" value="4"/>
</dbReference>
<reference evidence="4" key="1">
    <citation type="submission" date="2024-10" db="EMBL/GenBank/DDBJ databases">
        <authorList>
            <person name="Lesea H.P."/>
            <person name="Kuehl J.V."/>
            <person name="Chandonia J.-M."/>
        </authorList>
    </citation>
    <scope>NUCLEOTIDE SEQUENCE</scope>
    <source>
        <strain evidence="4">FW102-FHT14D07</strain>
    </source>
</reference>
<evidence type="ECO:0000256" key="3">
    <source>
        <dbReference type="SAM" id="MobiDB-lite"/>
    </source>
</evidence>
<dbReference type="RefSeq" id="WP_395118726.1">
    <property type="nucleotide sequence ID" value="NZ_CP170721.1"/>
</dbReference>
<proteinExistence type="predicted"/>
<dbReference type="Pfam" id="PF13432">
    <property type="entry name" value="TPR_16"/>
    <property type="match status" value="1"/>
</dbReference>
<dbReference type="InterPro" id="IPR051012">
    <property type="entry name" value="CellSynth/LPSAsmb/PSIAsmb"/>
</dbReference>
<evidence type="ECO:0000313" key="4">
    <source>
        <dbReference type="EMBL" id="XIA19728.1"/>
    </source>
</evidence>
<dbReference type="Gene3D" id="2.60.120.620">
    <property type="entry name" value="q2cbj1_9rhob like domain"/>
    <property type="match status" value="1"/>
</dbReference>
<dbReference type="InterPro" id="IPR019734">
    <property type="entry name" value="TPR_rpt"/>
</dbReference>